<name>A0A9J5Z3M3_SOLCO</name>
<accession>A0A9J5Z3M3</accession>
<reference evidence="1 2" key="1">
    <citation type="submission" date="2020-09" db="EMBL/GenBank/DDBJ databases">
        <title>De no assembly of potato wild relative species, Solanum commersonii.</title>
        <authorList>
            <person name="Cho K."/>
        </authorList>
    </citation>
    <scope>NUCLEOTIDE SEQUENCE [LARGE SCALE GENOMIC DNA]</scope>
    <source>
        <strain evidence="1">LZ3.2</strain>
        <tissue evidence="1">Leaf</tissue>
    </source>
</reference>
<evidence type="ECO:0000313" key="1">
    <source>
        <dbReference type="EMBL" id="KAG5606805.1"/>
    </source>
</evidence>
<dbReference type="GO" id="GO:0006402">
    <property type="term" value="P:mRNA catabolic process"/>
    <property type="evidence" value="ECO:0007669"/>
    <property type="project" value="InterPro"/>
</dbReference>
<keyword evidence="2" id="KW-1185">Reference proteome</keyword>
<dbReference type="InterPro" id="IPR011989">
    <property type="entry name" value="ARM-like"/>
</dbReference>
<sequence length="222" mass="25795">QIAVYPKFLNSTLNMKESARFCNALIVFQCMAYHPDARMGLLKGFVILQCYLHQQIASNTVLFNAENIQYFLYPFLRISTNVMRPLLSFVSVRLRYITERNQICIIRMSIDEIYSCIKEQIALLCLPYYLYPFLQISTNVMKPLQFVRLSILSLIASLAKFDESYGQEILLLLLDTQVFPLCLHCIHHGDQPIPKVRPAYNFIFYDRRSRDSRNAASVSVES</sequence>
<comment type="caution">
    <text evidence="1">The sequence shown here is derived from an EMBL/GenBank/DDBJ whole genome shotgun (WGS) entry which is preliminary data.</text>
</comment>
<dbReference type="Proteomes" id="UP000824120">
    <property type="component" value="Chromosome 5"/>
</dbReference>
<dbReference type="EMBL" id="JACXVP010000005">
    <property type="protein sequence ID" value="KAG5606805.1"/>
    <property type="molecule type" value="Genomic_DNA"/>
</dbReference>
<evidence type="ECO:0000313" key="2">
    <source>
        <dbReference type="Proteomes" id="UP000824120"/>
    </source>
</evidence>
<feature type="non-terminal residue" evidence="1">
    <location>
        <position position="222"/>
    </location>
</feature>
<dbReference type="InterPro" id="IPR007216">
    <property type="entry name" value="CNOT9"/>
</dbReference>
<protein>
    <submittedName>
        <fullName evidence="1">Uncharacterized protein</fullName>
    </submittedName>
</protein>
<gene>
    <name evidence="1" type="ORF">H5410_028297</name>
</gene>
<dbReference type="AlphaFoldDB" id="A0A9J5Z3M3"/>
<dbReference type="Gene3D" id="1.25.10.10">
    <property type="entry name" value="Leucine-rich Repeat Variant"/>
    <property type="match status" value="2"/>
</dbReference>
<dbReference type="PANTHER" id="PTHR12262">
    <property type="entry name" value="CCR4-NOT TRANSCRIPTION COMPLEX SUBUNIT 9"/>
    <property type="match status" value="1"/>
</dbReference>
<dbReference type="Pfam" id="PF04078">
    <property type="entry name" value="Rcd1"/>
    <property type="match status" value="2"/>
</dbReference>
<organism evidence="1 2">
    <name type="scientific">Solanum commersonii</name>
    <name type="common">Commerson's wild potato</name>
    <name type="synonym">Commerson's nightshade</name>
    <dbReference type="NCBI Taxonomy" id="4109"/>
    <lineage>
        <taxon>Eukaryota</taxon>
        <taxon>Viridiplantae</taxon>
        <taxon>Streptophyta</taxon>
        <taxon>Embryophyta</taxon>
        <taxon>Tracheophyta</taxon>
        <taxon>Spermatophyta</taxon>
        <taxon>Magnoliopsida</taxon>
        <taxon>eudicotyledons</taxon>
        <taxon>Gunneridae</taxon>
        <taxon>Pentapetalae</taxon>
        <taxon>asterids</taxon>
        <taxon>lamiids</taxon>
        <taxon>Solanales</taxon>
        <taxon>Solanaceae</taxon>
        <taxon>Solanoideae</taxon>
        <taxon>Solaneae</taxon>
        <taxon>Solanum</taxon>
    </lineage>
</organism>
<proteinExistence type="predicted"/>
<dbReference type="GO" id="GO:0030014">
    <property type="term" value="C:CCR4-NOT complex"/>
    <property type="evidence" value="ECO:0007669"/>
    <property type="project" value="InterPro"/>
</dbReference>